<dbReference type="InterPro" id="IPR009003">
    <property type="entry name" value="Peptidase_S1_PA"/>
</dbReference>
<organism evidence="8 9">
    <name type="scientific">Byssothecium circinans</name>
    <dbReference type="NCBI Taxonomy" id="147558"/>
    <lineage>
        <taxon>Eukaryota</taxon>
        <taxon>Fungi</taxon>
        <taxon>Dikarya</taxon>
        <taxon>Ascomycota</taxon>
        <taxon>Pezizomycotina</taxon>
        <taxon>Dothideomycetes</taxon>
        <taxon>Pleosporomycetidae</taxon>
        <taxon>Pleosporales</taxon>
        <taxon>Massarineae</taxon>
        <taxon>Massarinaceae</taxon>
        <taxon>Byssothecium</taxon>
    </lineage>
</organism>
<evidence type="ECO:0000313" key="8">
    <source>
        <dbReference type="EMBL" id="KAF1957862.1"/>
    </source>
</evidence>
<dbReference type="PANTHER" id="PTHR24252:SF7">
    <property type="entry name" value="HYALIN"/>
    <property type="match status" value="1"/>
</dbReference>
<dbReference type="CDD" id="cd00190">
    <property type="entry name" value="Tryp_SPc"/>
    <property type="match status" value="1"/>
</dbReference>
<dbReference type="InterPro" id="IPR033116">
    <property type="entry name" value="TRYPSIN_SER"/>
</dbReference>
<protein>
    <submittedName>
        <fullName evidence="8">Insect inhibitor with A fungal trypsin</fullName>
    </submittedName>
</protein>
<reference evidence="8" key="1">
    <citation type="journal article" date="2020" name="Stud. Mycol.">
        <title>101 Dothideomycetes genomes: a test case for predicting lifestyles and emergence of pathogens.</title>
        <authorList>
            <person name="Haridas S."/>
            <person name="Albert R."/>
            <person name="Binder M."/>
            <person name="Bloem J."/>
            <person name="Labutti K."/>
            <person name="Salamov A."/>
            <person name="Andreopoulos B."/>
            <person name="Baker S."/>
            <person name="Barry K."/>
            <person name="Bills G."/>
            <person name="Bluhm B."/>
            <person name="Cannon C."/>
            <person name="Castanera R."/>
            <person name="Culley D."/>
            <person name="Daum C."/>
            <person name="Ezra D."/>
            <person name="Gonzalez J."/>
            <person name="Henrissat B."/>
            <person name="Kuo A."/>
            <person name="Liang C."/>
            <person name="Lipzen A."/>
            <person name="Lutzoni F."/>
            <person name="Magnuson J."/>
            <person name="Mondo S."/>
            <person name="Nolan M."/>
            <person name="Ohm R."/>
            <person name="Pangilinan J."/>
            <person name="Park H.-J."/>
            <person name="Ramirez L."/>
            <person name="Alfaro M."/>
            <person name="Sun H."/>
            <person name="Tritt A."/>
            <person name="Yoshinaga Y."/>
            <person name="Zwiers L.-H."/>
            <person name="Turgeon B."/>
            <person name="Goodwin S."/>
            <person name="Spatafora J."/>
            <person name="Crous P."/>
            <person name="Grigoriev I."/>
        </authorList>
    </citation>
    <scope>NUCLEOTIDE SEQUENCE</scope>
    <source>
        <strain evidence="8">CBS 675.92</strain>
    </source>
</reference>
<feature type="domain" description="Peptidase S1" evidence="7">
    <location>
        <begin position="29"/>
        <end position="256"/>
    </location>
</feature>
<dbReference type="Proteomes" id="UP000800035">
    <property type="component" value="Unassembled WGS sequence"/>
</dbReference>
<dbReference type="Gene3D" id="2.40.10.10">
    <property type="entry name" value="Trypsin-like serine proteases"/>
    <property type="match status" value="2"/>
</dbReference>
<accession>A0A6A5U1Z7</accession>
<keyword evidence="6" id="KW-0732">Signal</keyword>
<dbReference type="GO" id="GO:0006508">
    <property type="term" value="P:proteolysis"/>
    <property type="evidence" value="ECO:0007669"/>
    <property type="project" value="UniProtKB-KW"/>
</dbReference>
<keyword evidence="3 5" id="KW-0720">Serine protease</keyword>
<evidence type="ECO:0000256" key="5">
    <source>
        <dbReference type="RuleBase" id="RU363034"/>
    </source>
</evidence>
<keyword evidence="9" id="KW-1185">Reference proteome</keyword>
<dbReference type="PROSITE" id="PS00135">
    <property type="entry name" value="TRYPSIN_SER"/>
    <property type="match status" value="1"/>
</dbReference>
<dbReference type="InterPro" id="IPR001314">
    <property type="entry name" value="Peptidase_S1A"/>
</dbReference>
<dbReference type="EMBL" id="ML976988">
    <property type="protein sequence ID" value="KAF1957862.1"/>
    <property type="molecule type" value="Genomic_DNA"/>
</dbReference>
<dbReference type="OrthoDB" id="6380398at2759"/>
<dbReference type="PRINTS" id="PR00722">
    <property type="entry name" value="CHYMOTRYPSIN"/>
</dbReference>
<evidence type="ECO:0000256" key="4">
    <source>
        <dbReference type="ARBA" id="ARBA00023157"/>
    </source>
</evidence>
<dbReference type="PROSITE" id="PS00134">
    <property type="entry name" value="TRYPSIN_HIS"/>
    <property type="match status" value="1"/>
</dbReference>
<evidence type="ECO:0000313" key="9">
    <source>
        <dbReference type="Proteomes" id="UP000800035"/>
    </source>
</evidence>
<keyword evidence="2 5" id="KW-0378">Hydrolase</keyword>
<dbReference type="SUPFAM" id="SSF50494">
    <property type="entry name" value="Trypsin-like serine proteases"/>
    <property type="match status" value="1"/>
</dbReference>
<evidence type="ECO:0000256" key="2">
    <source>
        <dbReference type="ARBA" id="ARBA00022801"/>
    </source>
</evidence>
<proteinExistence type="predicted"/>
<dbReference type="InterPro" id="IPR018114">
    <property type="entry name" value="TRYPSIN_HIS"/>
</dbReference>
<dbReference type="Pfam" id="PF00089">
    <property type="entry name" value="Trypsin"/>
    <property type="match status" value="1"/>
</dbReference>
<name>A0A6A5U1Z7_9PLEO</name>
<dbReference type="FunFam" id="2.40.10.10:FF:000077">
    <property type="entry name" value="Predicted protein"/>
    <property type="match status" value="1"/>
</dbReference>
<dbReference type="PANTHER" id="PTHR24252">
    <property type="entry name" value="ACROSIN-RELATED"/>
    <property type="match status" value="1"/>
</dbReference>
<gene>
    <name evidence="8" type="ORF">CC80DRAFT_469890</name>
</gene>
<keyword evidence="1 5" id="KW-0645">Protease</keyword>
<evidence type="ECO:0000256" key="3">
    <source>
        <dbReference type="ARBA" id="ARBA00022825"/>
    </source>
</evidence>
<dbReference type="PROSITE" id="PS50240">
    <property type="entry name" value="TRYPSIN_DOM"/>
    <property type="match status" value="1"/>
</dbReference>
<dbReference type="InterPro" id="IPR043504">
    <property type="entry name" value="Peptidase_S1_PA_chymotrypsin"/>
</dbReference>
<keyword evidence="4" id="KW-1015">Disulfide bond</keyword>
<evidence type="ECO:0000259" key="7">
    <source>
        <dbReference type="PROSITE" id="PS50240"/>
    </source>
</evidence>
<feature type="chain" id="PRO_5025654327" evidence="6">
    <location>
        <begin position="19"/>
        <end position="256"/>
    </location>
</feature>
<dbReference type="GO" id="GO:0004252">
    <property type="term" value="F:serine-type endopeptidase activity"/>
    <property type="evidence" value="ECO:0007669"/>
    <property type="project" value="InterPro"/>
</dbReference>
<feature type="signal peptide" evidence="6">
    <location>
        <begin position="1"/>
        <end position="18"/>
    </location>
</feature>
<dbReference type="AlphaFoldDB" id="A0A6A5U1Z7"/>
<evidence type="ECO:0000256" key="6">
    <source>
        <dbReference type="SAM" id="SignalP"/>
    </source>
</evidence>
<dbReference type="SMART" id="SM00020">
    <property type="entry name" value="Tryp_SPc"/>
    <property type="match status" value="1"/>
</dbReference>
<evidence type="ECO:0000256" key="1">
    <source>
        <dbReference type="ARBA" id="ARBA00022670"/>
    </source>
</evidence>
<sequence length="256" mass="25353">MGLQSLLVALAAPALALAAAIPQDASVQIVGGVAASAGDFPFIVSVQTTGGSHFCGGSLLNANTVITAGHCAQGMSASSVQIRAGSLTRNSGGTVVRVSRIVIHPSFNGTTLDSDVAILKLATSIPTSSTIGYATLPAANSDPTAGVVHTVAGWGVTSSTGGSSPIALLKVDVPIVSRTECRAAYGTSAVTNTMFCAGYSAGGRDSCQGDSGGPIVNSAKVLVGTVSWGEGCAEPNFPGVYGRVSTLLPFINANLG</sequence>
<dbReference type="InterPro" id="IPR001254">
    <property type="entry name" value="Trypsin_dom"/>
</dbReference>